<keyword evidence="4" id="KW-1185">Reference proteome</keyword>
<keyword evidence="2" id="KW-0732">Signal</keyword>
<evidence type="ECO:0000313" key="3">
    <source>
        <dbReference type="EMBL" id="GMI25348.1"/>
    </source>
</evidence>
<proteinExistence type="predicted"/>
<gene>
    <name evidence="3" type="ORF">TeGR_g490</name>
</gene>
<protein>
    <submittedName>
        <fullName evidence="3">Uncharacterized protein</fullName>
    </submittedName>
</protein>
<dbReference type="Proteomes" id="UP001165060">
    <property type="component" value="Unassembled WGS sequence"/>
</dbReference>
<feature type="chain" id="PRO_5045514457" evidence="2">
    <location>
        <begin position="27"/>
        <end position="73"/>
    </location>
</feature>
<evidence type="ECO:0000256" key="2">
    <source>
        <dbReference type="SAM" id="SignalP"/>
    </source>
</evidence>
<keyword evidence="1" id="KW-0812">Transmembrane</keyword>
<evidence type="ECO:0000256" key="1">
    <source>
        <dbReference type="SAM" id="Phobius"/>
    </source>
</evidence>
<accession>A0ABQ6MFI8</accession>
<keyword evidence="1" id="KW-1133">Transmembrane helix</keyword>
<keyword evidence="1" id="KW-0472">Membrane</keyword>
<comment type="caution">
    <text evidence="3">The sequence shown here is derived from an EMBL/GenBank/DDBJ whole genome shotgun (WGS) entry which is preliminary data.</text>
</comment>
<dbReference type="EMBL" id="BRYB01001418">
    <property type="protein sequence ID" value="GMI25348.1"/>
    <property type="molecule type" value="Genomic_DNA"/>
</dbReference>
<sequence>MLPVPSPLLLSSSILLLIASVGSVFTDTPNASPLVSYALPLVGVPGGGLLFLCAIRKGQRETEEDDEKFRGGG</sequence>
<feature type="signal peptide" evidence="2">
    <location>
        <begin position="1"/>
        <end position="26"/>
    </location>
</feature>
<evidence type="ECO:0000313" key="4">
    <source>
        <dbReference type="Proteomes" id="UP001165060"/>
    </source>
</evidence>
<feature type="transmembrane region" description="Helical" evidence="1">
    <location>
        <begin position="36"/>
        <end position="55"/>
    </location>
</feature>
<organism evidence="3 4">
    <name type="scientific">Tetraparma gracilis</name>
    <dbReference type="NCBI Taxonomy" id="2962635"/>
    <lineage>
        <taxon>Eukaryota</taxon>
        <taxon>Sar</taxon>
        <taxon>Stramenopiles</taxon>
        <taxon>Ochrophyta</taxon>
        <taxon>Bolidophyceae</taxon>
        <taxon>Parmales</taxon>
        <taxon>Triparmaceae</taxon>
        <taxon>Tetraparma</taxon>
    </lineage>
</organism>
<reference evidence="3 4" key="1">
    <citation type="journal article" date="2023" name="Commun. Biol.">
        <title>Genome analysis of Parmales, the sister group of diatoms, reveals the evolutionary specialization of diatoms from phago-mixotrophs to photoautotrophs.</title>
        <authorList>
            <person name="Ban H."/>
            <person name="Sato S."/>
            <person name="Yoshikawa S."/>
            <person name="Yamada K."/>
            <person name="Nakamura Y."/>
            <person name="Ichinomiya M."/>
            <person name="Sato N."/>
            <person name="Blanc-Mathieu R."/>
            <person name="Endo H."/>
            <person name="Kuwata A."/>
            <person name="Ogata H."/>
        </authorList>
    </citation>
    <scope>NUCLEOTIDE SEQUENCE [LARGE SCALE GENOMIC DNA]</scope>
</reference>
<name>A0ABQ6MFI8_9STRA</name>